<evidence type="ECO:0000313" key="3">
    <source>
        <dbReference type="Proteomes" id="UP001054945"/>
    </source>
</evidence>
<proteinExistence type="predicted"/>
<name>A0AAV4UQY6_CAEEX</name>
<dbReference type="Proteomes" id="UP001054945">
    <property type="component" value="Unassembled WGS sequence"/>
</dbReference>
<feature type="region of interest" description="Disordered" evidence="1">
    <location>
        <begin position="46"/>
        <end position="91"/>
    </location>
</feature>
<accession>A0AAV4UQY6</accession>
<evidence type="ECO:0000313" key="2">
    <source>
        <dbReference type="EMBL" id="GIY60412.1"/>
    </source>
</evidence>
<dbReference type="AlphaFoldDB" id="A0AAV4UQY6"/>
<sequence>MSGGTGRQAKPISLKWDPWRQSWRHQTLLTPKPSATLAWSRRIRHPVSFSASPSHRHPRSRKSHSRSLPPPREKTAGVKGRPPLRPLGSAK</sequence>
<organism evidence="2 3">
    <name type="scientific">Caerostris extrusa</name>
    <name type="common">Bark spider</name>
    <name type="synonym">Caerostris bankana</name>
    <dbReference type="NCBI Taxonomy" id="172846"/>
    <lineage>
        <taxon>Eukaryota</taxon>
        <taxon>Metazoa</taxon>
        <taxon>Ecdysozoa</taxon>
        <taxon>Arthropoda</taxon>
        <taxon>Chelicerata</taxon>
        <taxon>Arachnida</taxon>
        <taxon>Araneae</taxon>
        <taxon>Araneomorphae</taxon>
        <taxon>Entelegynae</taxon>
        <taxon>Araneoidea</taxon>
        <taxon>Araneidae</taxon>
        <taxon>Caerostris</taxon>
    </lineage>
</organism>
<evidence type="ECO:0000256" key="1">
    <source>
        <dbReference type="SAM" id="MobiDB-lite"/>
    </source>
</evidence>
<comment type="caution">
    <text evidence="2">The sequence shown here is derived from an EMBL/GenBank/DDBJ whole genome shotgun (WGS) entry which is preliminary data.</text>
</comment>
<keyword evidence="3" id="KW-1185">Reference proteome</keyword>
<feature type="compositionally biased region" description="Basic residues" evidence="1">
    <location>
        <begin position="54"/>
        <end position="65"/>
    </location>
</feature>
<gene>
    <name evidence="2" type="ORF">CEXT_347831</name>
</gene>
<reference evidence="2 3" key="1">
    <citation type="submission" date="2021-06" db="EMBL/GenBank/DDBJ databases">
        <title>Caerostris extrusa draft genome.</title>
        <authorList>
            <person name="Kono N."/>
            <person name="Arakawa K."/>
        </authorList>
    </citation>
    <scope>NUCLEOTIDE SEQUENCE [LARGE SCALE GENOMIC DNA]</scope>
</reference>
<dbReference type="EMBL" id="BPLR01013326">
    <property type="protein sequence ID" value="GIY60412.1"/>
    <property type="molecule type" value="Genomic_DNA"/>
</dbReference>
<protein>
    <submittedName>
        <fullName evidence="2">Uncharacterized protein</fullName>
    </submittedName>
</protein>